<organism evidence="1 2">
    <name type="scientific">Clostridium neonatale</name>
    <dbReference type="NCBI Taxonomy" id="137838"/>
    <lineage>
        <taxon>Bacteria</taxon>
        <taxon>Bacillati</taxon>
        <taxon>Bacillota</taxon>
        <taxon>Clostridia</taxon>
        <taxon>Eubacteriales</taxon>
        <taxon>Clostridiaceae</taxon>
        <taxon>Clostridium</taxon>
    </lineage>
</organism>
<keyword evidence="1" id="KW-0378">Hydrolase</keyword>
<dbReference type="Pfam" id="PF08282">
    <property type="entry name" value="Hydrolase_3"/>
    <property type="match status" value="1"/>
</dbReference>
<dbReference type="Gene3D" id="3.40.50.1000">
    <property type="entry name" value="HAD superfamily/HAD-like"/>
    <property type="match status" value="1"/>
</dbReference>
<dbReference type="Gene3D" id="3.30.1240.10">
    <property type="match status" value="1"/>
</dbReference>
<sequence>MIMKKAIFLDIDGTILDCLGGIPDITPNVKKRIRSLQSDGNYVFVATGRPYAFLSQAILDFGFDGFILTNGAHIIINGNTFYKDPIDKNFIKEATIEFEKRNIQYILEGELYSYMRDNCKEFYEFYDSIGISRKFLESNFNIDDVDTYKIEMLCHDKSSVDFCLSLIENNPHYDHFHSIDEKSFELYSKKNTKATAILKVLDHLNIPIENSYAFGDGKNDIEMLSTVGCGIAMENADDDVKKYAKEVTDTVHNDGVAFGIEKYILS</sequence>
<proteinExistence type="predicted"/>
<dbReference type="InterPro" id="IPR000150">
    <property type="entry name" value="Cof"/>
</dbReference>
<gene>
    <name evidence="1" type="ORF">CNEO_45183</name>
</gene>
<dbReference type="GO" id="GO:0000287">
    <property type="term" value="F:magnesium ion binding"/>
    <property type="evidence" value="ECO:0007669"/>
    <property type="project" value="TreeGrafter"/>
</dbReference>
<comment type="caution">
    <text evidence="1">The sequence shown here is derived from an EMBL/GenBank/DDBJ whole genome shotgun (WGS) entry which is preliminary data.</text>
</comment>
<dbReference type="PANTHER" id="PTHR10000:SF25">
    <property type="entry name" value="PHOSPHATASE YKRA-RELATED"/>
    <property type="match status" value="1"/>
</dbReference>
<reference evidence="1" key="1">
    <citation type="submission" date="2021-10" db="EMBL/GenBank/DDBJ databases">
        <authorList>
            <person name="Mesa V."/>
        </authorList>
    </citation>
    <scope>NUCLEOTIDE SEQUENCE</scope>
    <source>
        <strain evidence="1">CC3_PB</strain>
    </source>
</reference>
<dbReference type="InterPro" id="IPR023214">
    <property type="entry name" value="HAD_sf"/>
</dbReference>
<dbReference type="Proteomes" id="UP000789738">
    <property type="component" value="Unassembled WGS sequence"/>
</dbReference>
<evidence type="ECO:0000313" key="1">
    <source>
        <dbReference type="EMBL" id="CAG9711277.1"/>
    </source>
</evidence>
<evidence type="ECO:0000313" key="2">
    <source>
        <dbReference type="Proteomes" id="UP000789738"/>
    </source>
</evidence>
<dbReference type="GO" id="GO:0005829">
    <property type="term" value="C:cytosol"/>
    <property type="evidence" value="ECO:0007669"/>
    <property type="project" value="TreeGrafter"/>
</dbReference>
<dbReference type="InterPro" id="IPR036412">
    <property type="entry name" value="HAD-like_sf"/>
</dbReference>
<dbReference type="PANTHER" id="PTHR10000">
    <property type="entry name" value="PHOSPHOSERINE PHOSPHATASE"/>
    <property type="match status" value="1"/>
</dbReference>
<dbReference type="SFLD" id="SFLDG01140">
    <property type="entry name" value="C2.B:_Phosphomannomutase_and_P"/>
    <property type="match status" value="1"/>
</dbReference>
<dbReference type="AlphaFoldDB" id="A0AA86JJX9"/>
<accession>A0AA86JJX9</accession>
<dbReference type="SFLD" id="SFLDS00003">
    <property type="entry name" value="Haloacid_Dehalogenase"/>
    <property type="match status" value="1"/>
</dbReference>
<dbReference type="NCBIfam" id="TIGR00099">
    <property type="entry name" value="Cof-subfamily"/>
    <property type="match status" value="1"/>
</dbReference>
<dbReference type="NCBIfam" id="TIGR01484">
    <property type="entry name" value="HAD-SF-IIB"/>
    <property type="match status" value="1"/>
</dbReference>
<dbReference type="GO" id="GO:0016791">
    <property type="term" value="F:phosphatase activity"/>
    <property type="evidence" value="ECO:0007669"/>
    <property type="project" value="TreeGrafter"/>
</dbReference>
<dbReference type="InterPro" id="IPR006379">
    <property type="entry name" value="HAD-SF_hydro_IIB"/>
</dbReference>
<dbReference type="PROSITE" id="PS01229">
    <property type="entry name" value="COF_2"/>
    <property type="match status" value="1"/>
</dbReference>
<name>A0AA86JJX9_9CLOT</name>
<protein>
    <submittedName>
        <fullName evidence="1">HAD-superfamily hydrolase, Cof-type</fullName>
    </submittedName>
</protein>
<dbReference type="SUPFAM" id="SSF56784">
    <property type="entry name" value="HAD-like"/>
    <property type="match status" value="1"/>
</dbReference>
<dbReference type="EMBL" id="CAKJVE010000004">
    <property type="protein sequence ID" value="CAG9711277.1"/>
    <property type="molecule type" value="Genomic_DNA"/>
</dbReference>